<protein>
    <recommendedName>
        <fullName evidence="1">AB hydrolase-1 domain-containing protein</fullName>
    </recommendedName>
</protein>
<dbReference type="InterPro" id="IPR000639">
    <property type="entry name" value="Epox_hydrolase-like"/>
</dbReference>
<dbReference type="PRINTS" id="PR00412">
    <property type="entry name" value="EPOXHYDRLASE"/>
</dbReference>
<dbReference type="GO" id="GO:0009536">
    <property type="term" value="C:plastid"/>
    <property type="evidence" value="ECO:0007669"/>
    <property type="project" value="EnsemblPlants"/>
</dbReference>
<dbReference type="Gene3D" id="3.40.50.1820">
    <property type="entry name" value="alpha/beta hydrolase"/>
    <property type="match status" value="1"/>
</dbReference>
<dbReference type="SUPFAM" id="SSF53474">
    <property type="entry name" value="alpha/beta-Hydrolases"/>
    <property type="match status" value="1"/>
</dbReference>
<dbReference type="EMBL" id="CP000596">
    <property type="protein sequence ID" value="ABP00332.1"/>
    <property type="molecule type" value="Genomic_DNA"/>
</dbReference>
<evidence type="ECO:0000313" key="2">
    <source>
        <dbReference type="EMBL" id="ABP00332.1"/>
    </source>
</evidence>
<dbReference type="Gramene" id="ABP00332">
    <property type="protein sequence ID" value="ABP00332"/>
    <property type="gene ID" value="OSTLU_13371"/>
</dbReference>
<dbReference type="GO" id="GO:0009579">
    <property type="term" value="C:thylakoid"/>
    <property type="evidence" value="ECO:0007669"/>
    <property type="project" value="EnsemblPlants"/>
</dbReference>
<evidence type="ECO:0000313" key="3">
    <source>
        <dbReference type="Proteomes" id="UP000001568"/>
    </source>
</evidence>
<organism evidence="2 3">
    <name type="scientific">Ostreococcus lucimarinus (strain CCE9901)</name>
    <dbReference type="NCBI Taxonomy" id="436017"/>
    <lineage>
        <taxon>Eukaryota</taxon>
        <taxon>Viridiplantae</taxon>
        <taxon>Chlorophyta</taxon>
        <taxon>Mamiellophyceae</taxon>
        <taxon>Mamiellales</taxon>
        <taxon>Bathycoccaceae</taxon>
        <taxon>Ostreococcus</taxon>
    </lineage>
</organism>
<evidence type="ECO:0000259" key="1">
    <source>
        <dbReference type="Pfam" id="PF12697"/>
    </source>
</evidence>
<sequence>MTSTGTTTPATRAQRYGVDERYWRWRAPRTNETHAIRYTEAVGDGDGPAVVLVHGFGGNADHWRRNVNALAATGKRVYAIDLLGYGYSDKPNPMLREQNEIYCFETWGKQIEDFLDEVVGTPAYVACNSVGGVAGLQAAVDAPTKVRGVVLMNISLRGLHVSKQPAIIRPFVKALQRTLRETSVGKSFFGSVAKARTVKNILCEAYGDSAQVTDELVEAILSPGLREGAAEVFLDFISYSGGPLPEELLPRCDVPVRMFWGDKDPWENIDQGRKLYASYADKFIPLPGVGHCPQDEAPELVNRLLVECVDEWEAARAAAAAAA</sequence>
<dbReference type="HOGENOM" id="CLU_020336_13_4_1"/>
<dbReference type="KEGG" id="olu:OSTLU_13371"/>
<reference evidence="2 3" key="1">
    <citation type="journal article" date="2007" name="Proc. Natl. Acad. Sci. U.S.A.">
        <title>The tiny eukaryote Ostreococcus provides genomic insights into the paradox of plankton speciation.</title>
        <authorList>
            <person name="Palenik B."/>
            <person name="Grimwood J."/>
            <person name="Aerts A."/>
            <person name="Rouze P."/>
            <person name="Salamov A."/>
            <person name="Putnam N."/>
            <person name="Dupont C."/>
            <person name="Jorgensen R."/>
            <person name="Derelle E."/>
            <person name="Rombauts S."/>
            <person name="Zhou K."/>
            <person name="Otillar R."/>
            <person name="Merchant S.S."/>
            <person name="Podell S."/>
            <person name="Gaasterland T."/>
            <person name="Napoli C."/>
            <person name="Gendler K."/>
            <person name="Manuell A."/>
            <person name="Tai V."/>
            <person name="Vallon O."/>
            <person name="Piganeau G."/>
            <person name="Jancek S."/>
            <person name="Heijde M."/>
            <person name="Jabbari K."/>
            <person name="Bowler C."/>
            <person name="Lohr M."/>
            <person name="Robbens S."/>
            <person name="Werner G."/>
            <person name="Dubchak I."/>
            <person name="Pazour G.J."/>
            <person name="Ren Q."/>
            <person name="Paulsen I."/>
            <person name="Delwiche C."/>
            <person name="Schmutz J."/>
            <person name="Rokhsar D."/>
            <person name="Van de Peer Y."/>
            <person name="Moreau H."/>
            <person name="Grigoriev I.V."/>
        </authorList>
    </citation>
    <scope>NUCLEOTIDE SEQUENCE [LARGE SCALE GENOMIC DNA]</scope>
    <source>
        <strain evidence="2 3">CCE9901</strain>
    </source>
</reference>
<accession>A4S9C0</accession>
<dbReference type="RefSeq" id="XP_001422038.1">
    <property type="nucleotide sequence ID" value="XM_001422001.1"/>
</dbReference>
<dbReference type="GeneID" id="5005937"/>
<feature type="domain" description="AB hydrolase-1" evidence="1">
    <location>
        <begin position="50"/>
        <end position="303"/>
    </location>
</feature>
<dbReference type="Proteomes" id="UP000001568">
    <property type="component" value="Chromosome 16"/>
</dbReference>
<dbReference type="InterPro" id="IPR029058">
    <property type="entry name" value="AB_hydrolase_fold"/>
</dbReference>
<name>A4S9C0_OSTLU</name>
<dbReference type="Pfam" id="PF12697">
    <property type="entry name" value="Abhydrolase_6"/>
    <property type="match status" value="1"/>
</dbReference>
<dbReference type="AlphaFoldDB" id="A4S9C0"/>
<dbReference type="OMA" id="HCIHHDA"/>
<dbReference type="PANTHER" id="PTHR46438">
    <property type="entry name" value="ALPHA/BETA-HYDROLASES SUPERFAMILY PROTEIN"/>
    <property type="match status" value="1"/>
</dbReference>
<proteinExistence type="predicted"/>
<dbReference type="InterPro" id="IPR000073">
    <property type="entry name" value="AB_hydrolase_1"/>
</dbReference>
<dbReference type="PANTHER" id="PTHR46438:SF12">
    <property type="entry name" value="ALPHA_BETA-HYDROLASES SUPERFAMILY PROTEIN"/>
    <property type="match status" value="1"/>
</dbReference>
<keyword evidence="3" id="KW-1185">Reference proteome</keyword>
<dbReference type="PRINTS" id="PR00111">
    <property type="entry name" value="ABHYDROLASE"/>
</dbReference>
<dbReference type="OrthoDB" id="408373at2759"/>
<gene>
    <name evidence="2" type="ORF">OSTLU_13371</name>
</gene>
<dbReference type="eggNOG" id="KOG1454">
    <property type="taxonomic scope" value="Eukaryota"/>
</dbReference>
<dbReference type="GO" id="GO:0016787">
    <property type="term" value="F:hydrolase activity"/>
    <property type="evidence" value="ECO:0007669"/>
    <property type="project" value="EnsemblPlants"/>
</dbReference>